<dbReference type="Proteomes" id="UP000253201">
    <property type="component" value="Unassembled WGS sequence"/>
</dbReference>
<feature type="transmembrane region" description="Helical" evidence="1">
    <location>
        <begin position="20"/>
        <end position="38"/>
    </location>
</feature>
<proteinExistence type="predicted"/>
<keyword evidence="3" id="KW-1185">Reference proteome</keyword>
<keyword evidence="1" id="KW-0812">Transmembrane</keyword>
<organism evidence="2 3">
    <name type="scientific">Pseudocitrobacter faecalis</name>
    <dbReference type="NCBI Taxonomy" id="1398493"/>
    <lineage>
        <taxon>Bacteria</taxon>
        <taxon>Pseudomonadati</taxon>
        <taxon>Pseudomonadota</taxon>
        <taxon>Gammaproteobacteria</taxon>
        <taxon>Enterobacterales</taxon>
        <taxon>Enterobacteriaceae</taxon>
        <taxon>Pseudocitrobacter</taxon>
    </lineage>
</organism>
<sequence>MSTHDPETEKKLKKTEQLRLIMFFCGLFTLVKVGLSISSGPFDTLYMAVEALLGLVCLIYALRLGKTVSSLKAGQGNVK</sequence>
<reference evidence="2 3" key="1">
    <citation type="submission" date="2018-06" db="EMBL/GenBank/DDBJ databases">
        <title>Genomic Encyclopedia of Type Strains, Phase IV (KMG-IV): sequencing the most valuable type-strain genomes for metagenomic binning, comparative biology and taxonomic classification.</title>
        <authorList>
            <person name="Goeker M."/>
        </authorList>
    </citation>
    <scope>NUCLEOTIDE SEQUENCE [LARGE SCALE GENOMIC DNA]</scope>
    <source>
        <strain evidence="2 3">DSM 27453</strain>
    </source>
</reference>
<comment type="caution">
    <text evidence="2">The sequence shown here is derived from an EMBL/GenBank/DDBJ whole genome shotgun (WGS) entry which is preliminary data.</text>
</comment>
<dbReference type="EMBL" id="QNRL01000003">
    <property type="protein sequence ID" value="RBP12535.1"/>
    <property type="molecule type" value="Genomic_DNA"/>
</dbReference>
<evidence type="ECO:0000313" key="3">
    <source>
        <dbReference type="Proteomes" id="UP000253201"/>
    </source>
</evidence>
<gene>
    <name evidence="2" type="ORF">DFQ50_103144</name>
</gene>
<dbReference type="GeneID" id="99809200"/>
<feature type="transmembrane region" description="Helical" evidence="1">
    <location>
        <begin position="44"/>
        <end position="62"/>
    </location>
</feature>
<evidence type="ECO:0000256" key="1">
    <source>
        <dbReference type="SAM" id="Phobius"/>
    </source>
</evidence>
<keyword evidence="1" id="KW-0472">Membrane</keyword>
<accession>A0ABX9FZ95</accession>
<keyword evidence="1" id="KW-1133">Transmembrane helix</keyword>
<evidence type="ECO:0000313" key="2">
    <source>
        <dbReference type="EMBL" id="RBP12535.1"/>
    </source>
</evidence>
<protein>
    <submittedName>
        <fullName evidence="2">Uncharacterized protein</fullName>
    </submittedName>
</protein>
<dbReference type="RefSeq" id="WP_113857658.1">
    <property type="nucleotide sequence ID" value="NZ_BNAA01000005.1"/>
</dbReference>
<name>A0ABX9FZ95_9ENTR</name>